<evidence type="ECO:0000313" key="3">
    <source>
        <dbReference type="Proteomes" id="UP001219355"/>
    </source>
</evidence>
<sequence length="631" mass="70813">MAGTRGFQDPNVQINPDGLPVWFQQVDPSQSTEAKTLLPWHLGYLGGNWSEAIQCMAAGSNGYRENQAALNYGLNNQWARNNTPWSWGYMKRDDIPVQFAIAEGWTVGDMYQQSQITSTNPNRVMLVSGSINAPGSPQKPDQGGVYLDNNETPGCEKPNVNCYPLKWKTVFELYEDAGVSWQVYQDTDNFDDNPLAWFQQYQNARPGSPLADKGMSFPGLQKFYQDAADGKLPQISFIVGPKELSEHPPFSPKDGAWLQEQVVQAVTKSPKYGQKSGGFGDHVPPYRSLTGTPGEWVDDYMGLFGQIFTGPGMRVPFYIISPWTRGGRVFTEHADHTSQILFLEEWLTAKGFKNIKTPEMVPWRREHMSNLLNAFDFENVSTTLPLISTHIARSTLTPNHQPDLSIPSMPKADFPHRDRNGNWDGSAYCESRFPQTRPPVPFGSQPKTMPNDLVEQGYKECLGTLTEGRYLVFTTKLSNSASPSTELLLSQSDNTLTASRPDPNRPDNLYADPRARWILHYYNNNSTSSTDVNTTATNQDPPYLLSSADQRIWIGAKGKLVPRRDAVPVDIDFVGGGKDQSGKGDERQRGYYIKYHGGDGMYMVLDEKKNLRLEKGGRNKTKFRVMSVTYH</sequence>
<dbReference type="Proteomes" id="UP001219355">
    <property type="component" value="Chromosome 2"/>
</dbReference>
<dbReference type="EMBL" id="CP120628">
    <property type="protein sequence ID" value="WEW57590.1"/>
    <property type="molecule type" value="Genomic_DNA"/>
</dbReference>
<dbReference type="GO" id="GO:0034480">
    <property type="term" value="F:phosphatidylcholine phospholipase C activity"/>
    <property type="evidence" value="ECO:0007669"/>
    <property type="project" value="UniProtKB-EC"/>
</dbReference>
<dbReference type="Gene3D" id="3.40.720.10">
    <property type="entry name" value="Alkaline Phosphatase, subunit A"/>
    <property type="match status" value="1"/>
</dbReference>
<organism evidence="2 3">
    <name type="scientific">Emydomyces testavorans</name>
    <dbReference type="NCBI Taxonomy" id="2070801"/>
    <lineage>
        <taxon>Eukaryota</taxon>
        <taxon>Fungi</taxon>
        <taxon>Dikarya</taxon>
        <taxon>Ascomycota</taxon>
        <taxon>Pezizomycotina</taxon>
        <taxon>Eurotiomycetes</taxon>
        <taxon>Eurotiomycetidae</taxon>
        <taxon>Onygenales</taxon>
        <taxon>Nannizziopsiaceae</taxon>
        <taxon>Emydomyces</taxon>
    </lineage>
</organism>
<dbReference type="InterPro" id="IPR007312">
    <property type="entry name" value="Phosphoesterase"/>
</dbReference>
<dbReference type="AlphaFoldDB" id="A0AAF0DGY7"/>
<evidence type="ECO:0000256" key="1">
    <source>
        <dbReference type="ARBA" id="ARBA00022801"/>
    </source>
</evidence>
<dbReference type="PANTHER" id="PTHR31956:SF1">
    <property type="entry name" value="NON-SPECIFIC PHOSPHOLIPASE C1"/>
    <property type="match status" value="1"/>
</dbReference>
<protein>
    <submittedName>
        <fullName evidence="2">Phospholipase C</fullName>
        <ecNumber evidence="2">3.1.4.3</ecNumber>
    </submittedName>
</protein>
<proteinExistence type="predicted"/>
<gene>
    <name evidence="2" type="ORF">PRK78_003057</name>
</gene>
<keyword evidence="3" id="KW-1185">Reference proteome</keyword>
<accession>A0AAF0DGY7</accession>
<dbReference type="EC" id="3.1.4.3" evidence="2"/>
<reference evidence="2" key="1">
    <citation type="submission" date="2023-03" db="EMBL/GenBank/DDBJ databases">
        <title>Emydomyces testavorans Genome Sequence.</title>
        <authorList>
            <person name="Hoyer L."/>
        </authorList>
    </citation>
    <scope>NUCLEOTIDE SEQUENCE</scope>
    <source>
        <strain evidence="2">16-2883</strain>
    </source>
</reference>
<dbReference type="InterPro" id="IPR017850">
    <property type="entry name" value="Alkaline_phosphatase_core_sf"/>
</dbReference>
<evidence type="ECO:0000313" key="2">
    <source>
        <dbReference type="EMBL" id="WEW57590.1"/>
    </source>
</evidence>
<keyword evidence="1 2" id="KW-0378">Hydrolase</keyword>
<name>A0AAF0DGY7_9EURO</name>
<dbReference type="Pfam" id="PF04185">
    <property type="entry name" value="Phosphoesterase"/>
    <property type="match status" value="1"/>
</dbReference>
<dbReference type="PANTHER" id="PTHR31956">
    <property type="entry name" value="NON-SPECIFIC PHOSPHOLIPASE C4-RELATED"/>
    <property type="match status" value="1"/>
</dbReference>